<dbReference type="GO" id="GO:0016787">
    <property type="term" value="F:hydrolase activity"/>
    <property type="evidence" value="ECO:0007669"/>
    <property type="project" value="UniProtKB-KW"/>
</dbReference>
<dbReference type="SUPFAM" id="SSF52279">
    <property type="entry name" value="Beta-D-glucan exohydrolase, C-terminal domain"/>
    <property type="match status" value="1"/>
</dbReference>
<evidence type="ECO:0000313" key="10">
    <source>
        <dbReference type="Proteomes" id="UP001595755"/>
    </source>
</evidence>
<evidence type="ECO:0000256" key="3">
    <source>
        <dbReference type="ARBA" id="ARBA00012744"/>
    </source>
</evidence>
<keyword evidence="10" id="KW-1185">Reference proteome</keyword>
<sequence>MRHTGDIKVLYVHNERGPKLGYSEASGVRIVHSDGLAFKSHSGDEELLPYEDWRLAPEARAKDLASRMTIEQIAGLMLYSSHQAIPGNQGWFPAHYGGQDFAVSGADSADLSDEQMAFLANDHIRHLLITRIESPETAARWNNNIQAYAESLDWGIPANNSSDPRHSSDASKEFNAGAGGTISMWPESMGLAATFDPETARKFGEVAALEYRALGLATALSPQIDIATDPRWFRFGMTFGEDPRLAADMAQAYIDGFQTSEGEAEIADGWGYDSVNAMVKHWPGGGSGEAGRDAHFGYGKYAVYPGNNFEEHLIPFTEGAFRLSGRTGQASAVMPYYTISVGQDPIGGEDVGNAYSSYLIQELLREKYGYDGVVCTDWGIVADEGEDITRLFPGGRCWGVEEGYTVAERHYKLLMAGIDQFGGSNEPAPVLEAYRIGVQKHGEAFMRRRFEQSAARLLLNMFRLGLFENPYVQQQETAVRVGSPAFMEHGYQAQLKSIVLLKNERALPLAKRQTVYIPRRSLPADTDWMGIPLPPSEEFPIRLDVVKKYFELTDDPDKADFALVCIESPRSTKGYSKADAEAGGNGYVPISLQYRPYTAEHAREESLAGDPRDVLNRSYRGKTVTVSNASDLDLVVRTKRLMNGKPVVVSMLLSNPAVMAELEPEADAIIAHFGVQDQAILDIVSGAFEPQALLPFQMPASMKTVETQLEDIPHDMEAYVDSAGRAYDFAYGLNWKGVIQDARAVKYKR</sequence>
<dbReference type="SUPFAM" id="SSF51445">
    <property type="entry name" value="(Trans)glycosidases"/>
    <property type="match status" value="1"/>
</dbReference>
<name>A0ABV8SH77_9BACL</name>
<comment type="catalytic activity">
    <reaction evidence="1">
        <text>Hydrolysis of terminal, non-reducing beta-D-glucosyl residues with release of beta-D-glucose.</text>
        <dbReference type="EC" id="3.2.1.21"/>
    </reaction>
</comment>
<dbReference type="PANTHER" id="PTHR30620">
    <property type="entry name" value="PERIPLASMIC BETA-GLUCOSIDASE-RELATED"/>
    <property type="match status" value="1"/>
</dbReference>
<keyword evidence="6" id="KW-0326">Glycosidase</keyword>
<dbReference type="Gene3D" id="3.20.20.300">
    <property type="entry name" value="Glycoside hydrolase, family 3, N-terminal domain"/>
    <property type="match status" value="1"/>
</dbReference>
<dbReference type="Gene3D" id="3.40.50.1700">
    <property type="entry name" value="Glycoside hydrolase family 3 C-terminal domain"/>
    <property type="match status" value="1"/>
</dbReference>
<feature type="domain" description="Glycoside hydrolase family 3 C-terminal" evidence="8">
    <location>
        <begin position="498"/>
        <end position="734"/>
    </location>
</feature>
<comment type="similarity">
    <text evidence="2">Belongs to the glycosyl hydrolase 3 family.</text>
</comment>
<proteinExistence type="inferred from homology"/>
<dbReference type="InterPro" id="IPR001764">
    <property type="entry name" value="Glyco_hydro_3_N"/>
</dbReference>
<evidence type="ECO:0000256" key="6">
    <source>
        <dbReference type="ARBA" id="ARBA00023295"/>
    </source>
</evidence>
<protein>
    <recommendedName>
        <fullName evidence="3">beta-glucosidase</fullName>
        <ecNumber evidence="3">3.2.1.21</ecNumber>
    </recommendedName>
</protein>
<accession>A0ABV8SH77</accession>
<evidence type="ECO:0000256" key="4">
    <source>
        <dbReference type="ARBA" id="ARBA00022729"/>
    </source>
</evidence>
<dbReference type="Pfam" id="PF01915">
    <property type="entry name" value="Glyco_hydro_3_C"/>
    <property type="match status" value="1"/>
</dbReference>
<dbReference type="InterPro" id="IPR017853">
    <property type="entry name" value="GH"/>
</dbReference>
<evidence type="ECO:0000259" key="7">
    <source>
        <dbReference type="Pfam" id="PF00933"/>
    </source>
</evidence>
<dbReference type="InterPro" id="IPR051915">
    <property type="entry name" value="Cellulose_Degrad_GH3"/>
</dbReference>
<evidence type="ECO:0000256" key="5">
    <source>
        <dbReference type="ARBA" id="ARBA00022801"/>
    </source>
</evidence>
<dbReference type="Pfam" id="PF00933">
    <property type="entry name" value="Glyco_hydro_3"/>
    <property type="match status" value="1"/>
</dbReference>
<reference evidence="10" key="1">
    <citation type="journal article" date="2019" name="Int. J. Syst. Evol. Microbiol.">
        <title>The Global Catalogue of Microorganisms (GCM) 10K type strain sequencing project: providing services to taxonomists for standard genome sequencing and annotation.</title>
        <authorList>
            <consortium name="The Broad Institute Genomics Platform"/>
            <consortium name="The Broad Institute Genome Sequencing Center for Infectious Disease"/>
            <person name="Wu L."/>
            <person name="Ma J."/>
        </authorList>
    </citation>
    <scope>NUCLEOTIDE SEQUENCE [LARGE SCALE GENOMIC DNA]</scope>
    <source>
        <strain evidence="10">CGMCC 4.1641</strain>
    </source>
</reference>
<dbReference type="EMBL" id="JBHSED010000070">
    <property type="protein sequence ID" value="MFC4306949.1"/>
    <property type="molecule type" value="Genomic_DNA"/>
</dbReference>
<dbReference type="EC" id="3.2.1.21" evidence="3"/>
<dbReference type="InterPro" id="IPR036881">
    <property type="entry name" value="Glyco_hydro_3_C_sf"/>
</dbReference>
<dbReference type="InterPro" id="IPR002772">
    <property type="entry name" value="Glyco_hydro_3_C"/>
</dbReference>
<evidence type="ECO:0000313" key="9">
    <source>
        <dbReference type="EMBL" id="MFC4306949.1"/>
    </source>
</evidence>
<keyword evidence="4" id="KW-0732">Signal</keyword>
<organism evidence="9 10">
    <name type="scientific">Cohnella boryungensis</name>
    <dbReference type="NCBI Taxonomy" id="768479"/>
    <lineage>
        <taxon>Bacteria</taxon>
        <taxon>Bacillati</taxon>
        <taxon>Bacillota</taxon>
        <taxon>Bacilli</taxon>
        <taxon>Bacillales</taxon>
        <taxon>Paenibacillaceae</taxon>
        <taxon>Cohnella</taxon>
    </lineage>
</organism>
<feature type="domain" description="Glycoside hydrolase family 3 N-terminal" evidence="7">
    <location>
        <begin position="112"/>
        <end position="421"/>
    </location>
</feature>
<comment type="caution">
    <text evidence="9">The sequence shown here is derived from an EMBL/GenBank/DDBJ whole genome shotgun (WGS) entry which is preliminary data.</text>
</comment>
<evidence type="ECO:0000256" key="1">
    <source>
        <dbReference type="ARBA" id="ARBA00000448"/>
    </source>
</evidence>
<dbReference type="InterPro" id="IPR036962">
    <property type="entry name" value="Glyco_hydro_3_N_sf"/>
</dbReference>
<dbReference type="PANTHER" id="PTHR30620:SF16">
    <property type="entry name" value="LYSOSOMAL BETA GLUCOSIDASE"/>
    <property type="match status" value="1"/>
</dbReference>
<dbReference type="Proteomes" id="UP001595755">
    <property type="component" value="Unassembled WGS sequence"/>
</dbReference>
<dbReference type="RefSeq" id="WP_204604131.1">
    <property type="nucleotide sequence ID" value="NZ_JBHSED010000070.1"/>
</dbReference>
<evidence type="ECO:0000256" key="2">
    <source>
        <dbReference type="ARBA" id="ARBA00005336"/>
    </source>
</evidence>
<evidence type="ECO:0000259" key="8">
    <source>
        <dbReference type="Pfam" id="PF01915"/>
    </source>
</evidence>
<dbReference type="PRINTS" id="PR00133">
    <property type="entry name" value="GLHYDRLASE3"/>
</dbReference>
<keyword evidence="5 9" id="KW-0378">Hydrolase</keyword>
<gene>
    <name evidence="9" type="ORF">ACFO1S_26355</name>
</gene>